<reference evidence="1 4" key="3">
    <citation type="submission" date="2020-08" db="EMBL/GenBank/DDBJ databases">
        <title>Genomic Encyclopedia of Type Strains, Phase IV (KMG-IV): sequencing the most valuable type-strain genomes for metagenomic binning, comparative biology and taxonomic classification.</title>
        <authorList>
            <person name="Goeker M."/>
        </authorList>
    </citation>
    <scope>NUCLEOTIDE SEQUENCE [LARGE SCALE GENOMIC DNA]</scope>
    <source>
        <strain evidence="1 4">DSM 100995</strain>
    </source>
</reference>
<keyword evidence="4" id="KW-1185">Reference proteome</keyword>
<reference evidence="2" key="2">
    <citation type="submission" date="2019-03" db="EMBL/GenBank/DDBJ databases">
        <authorList>
            <person name="Yan Y.-Q."/>
            <person name="Du Z.-J."/>
        </authorList>
    </citation>
    <scope>NUCLEOTIDE SEQUENCE</scope>
    <source>
        <strain evidence="2">PP-F2FG21</strain>
    </source>
</reference>
<dbReference type="EMBL" id="JACIEG010000003">
    <property type="protein sequence ID" value="MBB3969525.1"/>
    <property type="molecule type" value="Genomic_DNA"/>
</dbReference>
<evidence type="ECO:0000313" key="2">
    <source>
        <dbReference type="EMBL" id="TEW63622.1"/>
    </source>
</evidence>
<dbReference type="Proteomes" id="UP000583101">
    <property type="component" value="Unassembled WGS sequence"/>
</dbReference>
<gene>
    <name evidence="2" type="ORF">E2R65_19335</name>
    <name evidence="1" type="ORF">GGR35_002128</name>
</gene>
<evidence type="ECO:0000313" key="1">
    <source>
        <dbReference type="EMBL" id="MBB3969525.1"/>
    </source>
</evidence>
<reference evidence="2 3" key="1">
    <citation type="journal article" date="2016" name="Int. J. Syst. Evol. Microbiol.">
        <title>Proposal of Mucilaginibacter phyllosphaerae sp. nov. isolated from the phyllosphere of Galium album.</title>
        <authorList>
            <person name="Aydogan E.L."/>
            <person name="Busse H.J."/>
            <person name="Moser G."/>
            <person name="Muller C."/>
            <person name="Kampfer P."/>
            <person name="Glaeser S.P."/>
        </authorList>
    </citation>
    <scope>NUCLEOTIDE SEQUENCE [LARGE SCALE GENOMIC DNA]</scope>
    <source>
        <strain evidence="2 3">PP-F2FG21</strain>
    </source>
</reference>
<dbReference type="Gene3D" id="3.30.40.220">
    <property type="match status" value="1"/>
</dbReference>
<dbReference type="RefSeq" id="WP_134338146.1">
    <property type="nucleotide sequence ID" value="NZ_BMCZ01000011.1"/>
</dbReference>
<evidence type="ECO:0008006" key="5">
    <source>
        <dbReference type="Google" id="ProtNLM"/>
    </source>
</evidence>
<evidence type="ECO:0000313" key="3">
    <source>
        <dbReference type="Proteomes" id="UP000297248"/>
    </source>
</evidence>
<proteinExistence type="predicted"/>
<dbReference type="AlphaFoldDB" id="A0A4Y8A765"/>
<evidence type="ECO:0000313" key="4">
    <source>
        <dbReference type="Proteomes" id="UP000583101"/>
    </source>
</evidence>
<organism evidence="2 3">
    <name type="scientific">Mucilaginibacter phyllosphaerae</name>
    <dbReference type="NCBI Taxonomy" id="1812349"/>
    <lineage>
        <taxon>Bacteria</taxon>
        <taxon>Pseudomonadati</taxon>
        <taxon>Bacteroidota</taxon>
        <taxon>Sphingobacteriia</taxon>
        <taxon>Sphingobacteriales</taxon>
        <taxon>Sphingobacteriaceae</taxon>
        <taxon>Mucilaginibacter</taxon>
    </lineage>
</organism>
<dbReference type="Proteomes" id="UP000297248">
    <property type="component" value="Unassembled WGS sequence"/>
</dbReference>
<dbReference type="OrthoDB" id="839292at2"/>
<sequence>MDDRELIATERERVLKLFSSKHKTGFNDKMEFAEWFTSRLEKQNFSCYYCETSILEIRSLIDNGLLKTRKTGYGWRGPVLEVDKRSNHLGYNPENCVLSCYYCNNDKSYTLDSEAYKRFFGPNRKVFFKYLATLQ</sequence>
<comment type="caution">
    <text evidence="2">The sequence shown here is derived from an EMBL/GenBank/DDBJ whole genome shotgun (WGS) entry which is preliminary data.</text>
</comment>
<protein>
    <recommendedName>
        <fullName evidence="5">HNH endonuclease</fullName>
    </recommendedName>
</protein>
<name>A0A4Y8A765_9SPHI</name>
<dbReference type="EMBL" id="SNQG01000009">
    <property type="protein sequence ID" value="TEW63622.1"/>
    <property type="molecule type" value="Genomic_DNA"/>
</dbReference>
<accession>A0A4Y8A765</accession>